<proteinExistence type="predicted"/>
<gene>
    <name evidence="1" type="ORF">NC653_010479</name>
</gene>
<dbReference type="EMBL" id="JAQIZT010000004">
    <property type="protein sequence ID" value="KAJ6999744.1"/>
    <property type="molecule type" value="Genomic_DNA"/>
</dbReference>
<sequence>MTHCTSNCTCELYHARMGILQFLMFDPPTYKERSLNQRLRFDGIGEVILTVDEGDNLKKSDVHMMLVRGWKGRH</sequence>
<reference evidence="1 2" key="1">
    <citation type="journal article" date="2023" name="Mol. Ecol. Resour.">
        <title>Chromosome-level genome assembly of a triploid poplar Populus alba 'Berolinensis'.</title>
        <authorList>
            <person name="Chen S."/>
            <person name="Yu Y."/>
            <person name="Wang X."/>
            <person name="Wang S."/>
            <person name="Zhang T."/>
            <person name="Zhou Y."/>
            <person name="He R."/>
            <person name="Meng N."/>
            <person name="Wang Y."/>
            <person name="Liu W."/>
            <person name="Liu Z."/>
            <person name="Liu J."/>
            <person name="Guo Q."/>
            <person name="Huang H."/>
            <person name="Sederoff R.R."/>
            <person name="Wang G."/>
            <person name="Qu G."/>
            <person name="Chen S."/>
        </authorList>
    </citation>
    <scope>NUCLEOTIDE SEQUENCE [LARGE SCALE GENOMIC DNA]</scope>
    <source>
        <strain evidence="1">SC-2020</strain>
    </source>
</reference>
<accession>A0AAD6QZY5</accession>
<dbReference type="AlphaFoldDB" id="A0AAD6QZY5"/>
<organism evidence="1 2">
    <name type="scientific">Populus alba x Populus x berolinensis</name>
    <dbReference type="NCBI Taxonomy" id="444605"/>
    <lineage>
        <taxon>Eukaryota</taxon>
        <taxon>Viridiplantae</taxon>
        <taxon>Streptophyta</taxon>
        <taxon>Embryophyta</taxon>
        <taxon>Tracheophyta</taxon>
        <taxon>Spermatophyta</taxon>
        <taxon>Magnoliopsida</taxon>
        <taxon>eudicotyledons</taxon>
        <taxon>Gunneridae</taxon>
        <taxon>Pentapetalae</taxon>
        <taxon>rosids</taxon>
        <taxon>fabids</taxon>
        <taxon>Malpighiales</taxon>
        <taxon>Salicaceae</taxon>
        <taxon>Saliceae</taxon>
        <taxon>Populus</taxon>
    </lineage>
</organism>
<keyword evidence="2" id="KW-1185">Reference proteome</keyword>
<name>A0AAD6QZY5_9ROSI</name>
<evidence type="ECO:0000313" key="1">
    <source>
        <dbReference type="EMBL" id="KAJ6999744.1"/>
    </source>
</evidence>
<protein>
    <submittedName>
        <fullName evidence="1">Uncharacterized protein</fullName>
    </submittedName>
</protein>
<evidence type="ECO:0000313" key="2">
    <source>
        <dbReference type="Proteomes" id="UP001164929"/>
    </source>
</evidence>
<dbReference type="Proteomes" id="UP001164929">
    <property type="component" value="Chromosome 4"/>
</dbReference>
<comment type="caution">
    <text evidence="1">The sequence shown here is derived from an EMBL/GenBank/DDBJ whole genome shotgun (WGS) entry which is preliminary data.</text>
</comment>